<comment type="caution">
    <text evidence="1">The sequence shown here is derived from an EMBL/GenBank/DDBJ whole genome shotgun (WGS) entry which is preliminary data.</text>
</comment>
<dbReference type="Proteomes" id="UP001189915">
    <property type="component" value="Unassembled WGS sequence"/>
</dbReference>
<proteinExistence type="predicted"/>
<sequence length="112" mass="12664">MQVLDHEPQSWFLFEANGELYLDANCNHGAFGYSFMIRLTTAEVQRYRDAGRDYLSWLAQDIHNGAPILSASLSPYKTRKATKEEEAEASTALAAWQAERIRAIRSAVQNGR</sequence>
<name>A0AAD2EQK5_9RALS</name>
<reference evidence="1 2" key="1">
    <citation type="submission" date="2023-07" db="EMBL/GenBank/DDBJ databases">
        <authorList>
            <person name="Peeters C."/>
        </authorList>
    </citation>
    <scope>NUCLEOTIDE SEQUENCE [LARGE SCALE GENOMIC DNA]</scope>
    <source>
        <strain evidence="1 2">LMG 18091</strain>
    </source>
</reference>
<organism evidence="1 2">
    <name type="scientific">Ralstonia wenshanensis</name>
    <dbReference type="NCBI Taxonomy" id="2842456"/>
    <lineage>
        <taxon>Bacteria</taxon>
        <taxon>Pseudomonadati</taxon>
        <taxon>Pseudomonadota</taxon>
        <taxon>Betaproteobacteria</taxon>
        <taxon>Burkholderiales</taxon>
        <taxon>Burkholderiaceae</taxon>
        <taxon>Ralstonia</taxon>
    </lineage>
</organism>
<dbReference type="AlphaFoldDB" id="A0AAD2EQK5"/>
<accession>A0AAD2EQK5</accession>
<gene>
    <name evidence="1" type="ORF">LMG18091_02045</name>
</gene>
<evidence type="ECO:0000313" key="2">
    <source>
        <dbReference type="Proteomes" id="UP001189915"/>
    </source>
</evidence>
<protein>
    <submittedName>
        <fullName evidence="1">Uncharacterized protein</fullName>
    </submittedName>
</protein>
<dbReference type="RefSeq" id="WP_316869673.1">
    <property type="nucleotide sequence ID" value="NZ_CATWAF010000002.1"/>
</dbReference>
<keyword evidence="2" id="KW-1185">Reference proteome</keyword>
<dbReference type="EMBL" id="CATWAF010000002">
    <property type="protein sequence ID" value="CAJ0695012.1"/>
    <property type="molecule type" value="Genomic_DNA"/>
</dbReference>
<evidence type="ECO:0000313" key="1">
    <source>
        <dbReference type="EMBL" id="CAJ0695012.1"/>
    </source>
</evidence>